<evidence type="ECO:0000256" key="1">
    <source>
        <dbReference type="ARBA" id="ARBA00004141"/>
    </source>
</evidence>
<feature type="transmembrane region" description="Helical" evidence="6">
    <location>
        <begin position="194"/>
        <end position="216"/>
    </location>
</feature>
<evidence type="ECO:0000256" key="3">
    <source>
        <dbReference type="ARBA" id="ARBA00022692"/>
    </source>
</evidence>
<dbReference type="PANTHER" id="PTHR11266:SF93">
    <property type="entry name" value="INTEGRAL MEMBRANE PROTEIN 25D9-6"/>
    <property type="match status" value="1"/>
</dbReference>
<comment type="similarity">
    <text evidence="2 6">Belongs to the peroxisomal membrane protein PXMP2/4 family.</text>
</comment>
<keyword evidence="3 6" id="KW-0812">Transmembrane</keyword>
<organism evidence="7 8">
    <name type="scientific">Sporisorium reilianum f. sp. reilianum</name>
    <dbReference type="NCBI Taxonomy" id="72559"/>
    <lineage>
        <taxon>Eukaryota</taxon>
        <taxon>Fungi</taxon>
        <taxon>Dikarya</taxon>
        <taxon>Basidiomycota</taxon>
        <taxon>Ustilaginomycotina</taxon>
        <taxon>Ustilaginomycetes</taxon>
        <taxon>Ustilaginales</taxon>
        <taxon>Ustilaginaceae</taxon>
        <taxon>Sporisorium</taxon>
    </lineage>
</organism>
<name>A0A2N8U676_9BASI</name>
<keyword evidence="5 6" id="KW-0472">Membrane</keyword>
<reference evidence="7 8" key="1">
    <citation type="submission" date="2017-02" db="EMBL/GenBank/DDBJ databases">
        <authorList>
            <person name="Peterson S.W."/>
        </authorList>
    </citation>
    <scope>NUCLEOTIDE SEQUENCE [LARGE SCALE GENOMIC DNA]</scope>
    <source>
        <strain evidence="7 8">SRS1_H2-8</strain>
    </source>
</reference>
<sequence length="244" mass="26288">MSTVVSKPSPLTTNPLLVGYLSALAANPLRTKMITSGVLSALAEVLAGHFAGVAPTATKTPSTLDEKKRQAKQNPGGLLQAYAAKLGINERALKMFVYGFLVSAPMGHVLTGLLQKAFAGRTSTRDKILQIITSNLTVSVFANCVYLSCMAYINGARGVDNIKRAVKAAFWPVMKITWSTSPITIAIAQNYLPAVVWEPFFTFVRFIMATYFNTIAKKKQMLLARQAKQSQLDADLAKGAATGK</sequence>
<feature type="transmembrane region" description="Helical" evidence="6">
    <location>
        <begin position="165"/>
        <end position="188"/>
    </location>
</feature>
<dbReference type="EMBL" id="LT795054">
    <property type="protein sequence ID" value="SJX60138.1"/>
    <property type="molecule type" value="Genomic_DNA"/>
</dbReference>
<feature type="transmembrane region" description="Helical" evidence="6">
    <location>
        <begin position="95"/>
        <end position="114"/>
    </location>
</feature>
<evidence type="ECO:0000256" key="2">
    <source>
        <dbReference type="ARBA" id="ARBA00006824"/>
    </source>
</evidence>
<evidence type="ECO:0000256" key="4">
    <source>
        <dbReference type="ARBA" id="ARBA00022989"/>
    </source>
</evidence>
<comment type="subcellular location">
    <subcellularLocation>
        <location evidence="1">Membrane</location>
        <topology evidence="1">Multi-pass membrane protein</topology>
    </subcellularLocation>
</comment>
<keyword evidence="4 6" id="KW-1133">Transmembrane helix</keyword>
<evidence type="ECO:0000256" key="5">
    <source>
        <dbReference type="ARBA" id="ARBA00023136"/>
    </source>
</evidence>
<dbReference type="Proteomes" id="UP000239563">
    <property type="component" value="Chromosome I"/>
</dbReference>
<proteinExistence type="inferred from homology"/>
<evidence type="ECO:0000256" key="6">
    <source>
        <dbReference type="RuleBase" id="RU363053"/>
    </source>
</evidence>
<dbReference type="GO" id="GO:0005778">
    <property type="term" value="C:peroxisomal membrane"/>
    <property type="evidence" value="ECO:0007669"/>
    <property type="project" value="TreeGrafter"/>
</dbReference>
<protein>
    <submittedName>
        <fullName evidence="7">Related to membrane protein, peroxisomal</fullName>
    </submittedName>
</protein>
<accession>A0A2N8U676</accession>
<evidence type="ECO:0000313" key="8">
    <source>
        <dbReference type="Proteomes" id="UP000239563"/>
    </source>
</evidence>
<dbReference type="PANTHER" id="PTHR11266">
    <property type="entry name" value="PEROXISOMAL MEMBRANE PROTEIN 2, PXMP2 MPV17"/>
    <property type="match status" value="1"/>
</dbReference>
<dbReference type="InterPro" id="IPR007248">
    <property type="entry name" value="Mpv17_PMP22"/>
</dbReference>
<dbReference type="Pfam" id="PF04117">
    <property type="entry name" value="Mpv17_PMP22"/>
    <property type="match status" value="1"/>
</dbReference>
<gene>
    <name evidence="7" type="ORF">SRS1_11451</name>
</gene>
<dbReference type="AlphaFoldDB" id="A0A2N8U676"/>
<feature type="transmembrane region" description="Helical" evidence="6">
    <location>
        <begin position="134"/>
        <end position="153"/>
    </location>
</feature>
<evidence type="ECO:0000313" key="7">
    <source>
        <dbReference type="EMBL" id="SJX60138.1"/>
    </source>
</evidence>